<evidence type="ECO:0000313" key="3">
    <source>
        <dbReference type="Proteomes" id="UP001445335"/>
    </source>
</evidence>
<reference evidence="2 3" key="1">
    <citation type="journal article" date="2024" name="Nat. Commun.">
        <title>Phylogenomics reveals the evolutionary origins of lichenization in chlorophyte algae.</title>
        <authorList>
            <person name="Puginier C."/>
            <person name="Libourel C."/>
            <person name="Otte J."/>
            <person name="Skaloud P."/>
            <person name="Haon M."/>
            <person name="Grisel S."/>
            <person name="Petersen M."/>
            <person name="Berrin J.G."/>
            <person name="Delaux P.M."/>
            <person name="Dal Grande F."/>
            <person name="Keller J."/>
        </authorList>
    </citation>
    <scope>NUCLEOTIDE SEQUENCE [LARGE SCALE GENOMIC DNA]</scope>
    <source>
        <strain evidence="2 3">SAG 245.80</strain>
    </source>
</reference>
<organism evidence="2 3">
    <name type="scientific">Elliptochloris bilobata</name>
    <dbReference type="NCBI Taxonomy" id="381761"/>
    <lineage>
        <taxon>Eukaryota</taxon>
        <taxon>Viridiplantae</taxon>
        <taxon>Chlorophyta</taxon>
        <taxon>core chlorophytes</taxon>
        <taxon>Trebouxiophyceae</taxon>
        <taxon>Trebouxiophyceae incertae sedis</taxon>
        <taxon>Elliptochloris clade</taxon>
        <taxon>Elliptochloris</taxon>
    </lineage>
</organism>
<dbReference type="AlphaFoldDB" id="A0AAW1RQH2"/>
<keyword evidence="1" id="KW-0812">Transmembrane</keyword>
<protein>
    <submittedName>
        <fullName evidence="2">Uncharacterized protein</fullName>
    </submittedName>
</protein>
<gene>
    <name evidence="2" type="ORF">WJX81_001247</name>
</gene>
<accession>A0AAW1RQH2</accession>
<comment type="caution">
    <text evidence="2">The sequence shown here is derived from an EMBL/GenBank/DDBJ whole genome shotgun (WGS) entry which is preliminary data.</text>
</comment>
<keyword evidence="1" id="KW-1133">Transmembrane helix</keyword>
<evidence type="ECO:0000256" key="1">
    <source>
        <dbReference type="SAM" id="Phobius"/>
    </source>
</evidence>
<sequence>MRGPRLPREKALAGYSYLGAAQVEGWPYSQAPDEAGLIAGLKGIAAPLIEVAVSATCAAVALVQPSSPQAKRARAAVARRVHLVQVWSQGAWVLPLHLVSFTEMILPRSLRRVISMLVEASAALAALMSYFILLLGS</sequence>
<evidence type="ECO:0000313" key="2">
    <source>
        <dbReference type="EMBL" id="KAK9836099.1"/>
    </source>
</evidence>
<keyword evidence="3" id="KW-1185">Reference proteome</keyword>
<dbReference type="Proteomes" id="UP001445335">
    <property type="component" value="Unassembled WGS sequence"/>
</dbReference>
<proteinExistence type="predicted"/>
<keyword evidence="1" id="KW-0472">Membrane</keyword>
<feature type="transmembrane region" description="Helical" evidence="1">
    <location>
        <begin position="113"/>
        <end position="135"/>
    </location>
</feature>
<name>A0AAW1RQH2_9CHLO</name>
<dbReference type="EMBL" id="JALJOU010000026">
    <property type="protein sequence ID" value="KAK9836099.1"/>
    <property type="molecule type" value="Genomic_DNA"/>
</dbReference>